<keyword evidence="5 6" id="KW-0949">S-adenosyl-L-methionine</keyword>
<dbReference type="InterPro" id="IPR007213">
    <property type="entry name" value="Ppm1/Ppm2/Tcmp"/>
</dbReference>
<keyword evidence="3 6" id="KW-0489">Methyltransferase</keyword>
<evidence type="ECO:0000256" key="6">
    <source>
        <dbReference type="RuleBase" id="RU362030"/>
    </source>
</evidence>
<keyword evidence="4 7" id="KW-0808">Transferase</keyword>
<organism evidence="7 8">
    <name type="scientific">Saccharothrix violaceirubra</name>
    <dbReference type="NCBI Taxonomy" id="413306"/>
    <lineage>
        <taxon>Bacteria</taxon>
        <taxon>Bacillati</taxon>
        <taxon>Actinomycetota</taxon>
        <taxon>Actinomycetes</taxon>
        <taxon>Pseudonocardiales</taxon>
        <taxon>Pseudonocardiaceae</taxon>
        <taxon>Saccharothrix</taxon>
    </lineage>
</organism>
<dbReference type="InterPro" id="IPR011610">
    <property type="entry name" value="SAM_mthyl_Trfase_ML2640-like"/>
</dbReference>
<evidence type="ECO:0000256" key="3">
    <source>
        <dbReference type="ARBA" id="ARBA00022603"/>
    </source>
</evidence>
<proteinExistence type="inferred from homology"/>
<dbReference type="EMBL" id="JACHJS010000001">
    <property type="protein sequence ID" value="MBB4965865.1"/>
    <property type="molecule type" value="Genomic_DNA"/>
</dbReference>
<keyword evidence="8" id="KW-1185">Reference proteome</keyword>
<comment type="caution">
    <text evidence="7">The sequence shown here is derived from an EMBL/GenBank/DDBJ whole genome shotgun (WGS) entry which is preliminary data.</text>
</comment>
<dbReference type="Gene3D" id="3.40.50.150">
    <property type="entry name" value="Vaccinia Virus protein VP39"/>
    <property type="match status" value="1"/>
</dbReference>
<comment type="similarity">
    <text evidence="2 6">Belongs to the UPF0677 family.</text>
</comment>
<dbReference type="NCBIfam" id="TIGR00027">
    <property type="entry name" value="mthyl_TIGR00027"/>
    <property type="match status" value="1"/>
</dbReference>
<gene>
    <name evidence="7" type="ORF">F4559_003224</name>
</gene>
<accession>A0A7W7T5Z2</accession>
<dbReference type="EC" id="2.1.1.-" evidence="6"/>
<comment type="function">
    <text evidence="1 6">Exhibits S-adenosyl-L-methionine-dependent methyltransferase activity.</text>
</comment>
<evidence type="ECO:0000313" key="8">
    <source>
        <dbReference type="Proteomes" id="UP000542674"/>
    </source>
</evidence>
<evidence type="ECO:0000256" key="1">
    <source>
        <dbReference type="ARBA" id="ARBA00003907"/>
    </source>
</evidence>
<dbReference type="GO" id="GO:0008168">
    <property type="term" value="F:methyltransferase activity"/>
    <property type="evidence" value="ECO:0007669"/>
    <property type="project" value="UniProtKB-UniRule"/>
</dbReference>
<dbReference type="SUPFAM" id="SSF53335">
    <property type="entry name" value="S-adenosyl-L-methionine-dependent methyltransferases"/>
    <property type="match status" value="1"/>
</dbReference>
<name>A0A7W7T5Z2_9PSEU</name>
<dbReference type="AlphaFoldDB" id="A0A7W7T5Z2"/>
<dbReference type="GO" id="GO:0032259">
    <property type="term" value="P:methylation"/>
    <property type="evidence" value="ECO:0007669"/>
    <property type="project" value="UniProtKB-KW"/>
</dbReference>
<dbReference type="PANTHER" id="PTHR43619:SF2">
    <property type="entry name" value="S-ADENOSYL-L-METHIONINE-DEPENDENT METHYLTRANSFERASES SUPERFAMILY PROTEIN"/>
    <property type="match status" value="1"/>
</dbReference>
<evidence type="ECO:0000256" key="5">
    <source>
        <dbReference type="ARBA" id="ARBA00022691"/>
    </source>
</evidence>
<sequence>MGDVTGGVGLTALGAAAARAVETSRPDRLAEDPFAAAFVEASPIPVPFPVRWPEDGEELTDRQRVLLSGANYVGLRTRFFDDVVHGARQVVLPAAGLDTRAFRLDWPADAHVYELDLAGVLAFKDAVLTVAPAATRTTVAADLATDDWAAALLGTGFAAATPTTWIVEGLLQYLSADAEVAFLAAVDGLSAPGSTLAVERSVALSAEALRAGGARAGVDLSKIAHAGARPDLAAWLADHGWTTEDHPVGEVAARYGRPLLHPRLAAGSAAPSPAGFTVATKR</sequence>
<protein>
    <recommendedName>
        <fullName evidence="6">S-adenosyl-L-methionine-dependent methyltransferase</fullName>
        <ecNumber evidence="6">2.1.1.-</ecNumber>
    </recommendedName>
</protein>
<dbReference type="Pfam" id="PF04072">
    <property type="entry name" value="LCM"/>
    <property type="match status" value="1"/>
</dbReference>
<dbReference type="RefSeq" id="WP_184669570.1">
    <property type="nucleotide sequence ID" value="NZ_BAABAI010000038.1"/>
</dbReference>
<dbReference type="Proteomes" id="UP000542674">
    <property type="component" value="Unassembled WGS sequence"/>
</dbReference>
<dbReference type="InterPro" id="IPR029063">
    <property type="entry name" value="SAM-dependent_MTases_sf"/>
</dbReference>
<evidence type="ECO:0000313" key="7">
    <source>
        <dbReference type="EMBL" id="MBB4965865.1"/>
    </source>
</evidence>
<reference evidence="7 8" key="1">
    <citation type="submission" date="2020-08" db="EMBL/GenBank/DDBJ databases">
        <title>Sequencing the genomes of 1000 actinobacteria strains.</title>
        <authorList>
            <person name="Klenk H.-P."/>
        </authorList>
    </citation>
    <scope>NUCLEOTIDE SEQUENCE [LARGE SCALE GENOMIC DNA]</scope>
    <source>
        <strain evidence="7 8">DSM 45084</strain>
    </source>
</reference>
<evidence type="ECO:0000256" key="4">
    <source>
        <dbReference type="ARBA" id="ARBA00022679"/>
    </source>
</evidence>
<dbReference type="PANTHER" id="PTHR43619">
    <property type="entry name" value="S-ADENOSYL-L-METHIONINE-DEPENDENT METHYLTRANSFERASE YKTD-RELATED"/>
    <property type="match status" value="1"/>
</dbReference>
<evidence type="ECO:0000256" key="2">
    <source>
        <dbReference type="ARBA" id="ARBA00008138"/>
    </source>
</evidence>